<dbReference type="VEuPathDB" id="FungiDB:PC110_g21228"/>
<reference evidence="1" key="1">
    <citation type="submission" date="2021-01" db="EMBL/GenBank/DDBJ databases">
        <title>Phytophthora aleatoria, a newly-described species from Pinus radiata is distinct from Phytophthora cactorum isolates based on comparative genomics.</title>
        <authorList>
            <person name="Mcdougal R."/>
            <person name="Panda P."/>
            <person name="Williams N."/>
            <person name="Studholme D.J."/>
        </authorList>
    </citation>
    <scope>NUCLEOTIDE SEQUENCE</scope>
    <source>
        <strain evidence="1">NZFS 3830</strain>
    </source>
</reference>
<protein>
    <recommendedName>
        <fullName evidence="3">Homeodomain-like</fullName>
    </recommendedName>
</protein>
<organism evidence="1 2">
    <name type="scientific">Phytophthora cactorum</name>
    <dbReference type="NCBI Taxonomy" id="29920"/>
    <lineage>
        <taxon>Eukaryota</taxon>
        <taxon>Sar</taxon>
        <taxon>Stramenopiles</taxon>
        <taxon>Oomycota</taxon>
        <taxon>Peronosporomycetes</taxon>
        <taxon>Peronosporales</taxon>
        <taxon>Peronosporaceae</taxon>
        <taxon>Phytophthora</taxon>
    </lineage>
</organism>
<comment type="caution">
    <text evidence="1">The sequence shown here is derived from an EMBL/GenBank/DDBJ whole genome shotgun (WGS) entry which is preliminary data.</text>
</comment>
<dbReference type="OrthoDB" id="79420at2759"/>
<evidence type="ECO:0000313" key="2">
    <source>
        <dbReference type="Proteomes" id="UP000688947"/>
    </source>
</evidence>
<proteinExistence type="predicted"/>
<name>A0A8T1TKX9_9STRA</name>
<dbReference type="EMBL" id="JAENGZ010003087">
    <property type="protein sequence ID" value="KAG6942212.1"/>
    <property type="molecule type" value="Genomic_DNA"/>
</dbReference>
<accession>A0A8T1TKX9</accession>
<dbReference type="Proteomes" id="UP000688947">
    <property type="component" value="Unassembled WGS sequence"/>
</dbReference>
<dbReference type="AlphaFoldDB" id="A0A8T1TKX9"/>
<gene>
    <name evidence="1" type="ORF">JG687_00019194</name>
</gene>
<evidence type="ECO:0008006" key="3">
    <source>
        <dbReference type="Google" id="ProtNLM"/>
    </source>
</evidence>
<evidence type="ECO:0000313" key="1">
    <source>
        <dbReference type="EMBL" id="KAG6942212.1"/>
    </source>
</evidence>
<sequence length="154" mass="18376">MEEAVTSQHTHPNSVFHCLYGFYCLGYSRKELARIYHKSIKTIGNWINVYERIGTYQRAEASSTRVFTKAHRKWLCEFYTEQPLAYLDEAQEAFLKAHQMSISKSSVWRILHDCGFTRTVLERRAMHIKEKDVFRFVEELSSIDWCHQNIVFFR</sequence>